<gene>
    <name evidence="6" type="ORF">E3W66_07595</name>
</gene>
<evidence type="ECO:0000256" key="5">
    <source>
        <dbReference type="SAM" id="Phobius"/>
    </source>
</evidence>
<evidence type="ECO:0000256" key="4">
    <source>
        <dbReference type="ARBA" id="ARBA00023136"/>
    </source>
</evidence>
<feature type="transmembrane region" description="Helical" evidence="5">
    <location>
        <begin position="74"/>
        <end position="95"/>
    </location>
</feature>
<dbReference type="EMBL" id="SPIA01000003">
    <property type="protein sequence ID" value="TFH67351.1"/>
    <property type="molecule type" value="Genomic_DNA"/>
</dbReference>
<keyword evidence="2 5" id="KW-0812">Transmembrane</keyword>
<reference evidence="6 7" key="1">
    <citation type="submission" date="2019-03" db="EMBL/GenBank/DDBJ databases">
        <title>Draft genome of Gammaproteobacteria bacterium LSUCC0057, a member of the SAR92 clade.</title>
        <authorList>
            <person name="Lanclos V.C."/>
            <person name="Doiron C."/>
            <person name="Henson M.W."/>
            <person name="Thrash J.C."/>
        </authorList>
    </citation>
    <scope>NUCLEOTIDE SEQUENCE [LARGE SCALE GENOMIC DNA]</scope>
    <source>
        <strain evidence="6 7">LSUCC0057</strain>
    </source>
</reference>
<feature type="transmembrane region" description="Helical" evidence="5">
    <location>
        <begin position="107"/>
        <end position="131"/>
    </location>
</feature>
<dbReference type="AlphaFoldDB" id="A0A4Y8UGT5"/>
<evidence type="ECO:0000256" key="3">
    <source>
        <dbReference type="ARBA" id="ARBA00022989"/>
    </source>
</evidence>
<dbReference type="PANTHER" id="PTHR35814:SF1">
    <property type="entry name" value="GLUTATHIONE S-TRANSFERASE-RELATED"/>
    <property type="match status" value="1"/>
</dbReference>
<dbReference type="InterPro" id="IPR001129">
    <property type="entry name" value="Membr-assoc_MAPEG"/>
</dbReference>
<feature type="transmembrane region" description="Helical" evidence="5">
    <location>
        <begin position="6"/>
        <end position="25"/>
    </location>
</feature>
<dbReference type="InterPro" id="IPR023352">
    <property type="entry name" value="MAPEG-like_dom_sf"/>
</dbReference>
<dbReference type="SUPFAM" id="SSF161084">
    <property type="entry name" value="MAPEG domain-like"/>
    <property type="match status" value="1"/>
</dbReference>
<comment type="subcellular location">
    <subcellularLocation>
        <location evidence="1">Membrane</location>
    </subcellularLocation>
</comment>
<dbReference type="OrthoDB" id="8537976at2"/>
<evidence type="ECO:0000313" key="7">
    <source>
        <dbReference type="Proteomes" id="UP000298133"/>
    </source>
</evidence>
<sequence length="132" mass="13857">MSLQITAVYTALLALLMLLLAYVVVKQRLAGVPTADDLEGSARFESIVRAHGNAAEYIPISLLLLAALENSVDSAALVHGFGLLILLSRIGHGYGMVTTVGRSTGRFYGTIGSWLYLLAASVAVLLGQAGII</sequence>
<keyword evidence="3 5" id="KW-1133">Transmembrane helix</keyword>
<evidence type="ECO:0000313" key="6">
    <source>
        <dbReference type="EMBL" id="TFH67351.1"/>
    </source>
</evidence>
<dbReference type="Pfam" id="PF01124">
    <property type="entry name" value="MAPEG"/>
    <property type="match status" value="1"/>
</dbReference>
<dbReference type="Gene3D" id="1.20.120.550">
    <property type="entry name" value="Membrane associated eicosanoid/glutathione metabolism-like domain"/>
    <property type="match status" value="1"/>
</dbReference>
<keyword evidence="7" id="KW-1185">Reference proteome</keyword>
<dbReference type="GO" id="GO:0016020">
    <property type="term" value="C:membrane"/>
    <property type="evidence" value="ECO:0007669"/>
    <property type="project" value="UniProtKB-SubCell"/>
</dbReference>
<protein>
    <recommendedName>
        <fullName evidence="8">MAPEG family protein</fullName>
    </recommendedName>
</protein>
<name>A0A4Y8UGT5_9GAMM</name>
<evidence type="ECO:0000256" key="2">
    <source>
        <dbReference type="ARBA" id="ARBA00022692"/>
    </source>
</evidence>
<evidence type="ECO:0000256" key="1">
    <source>
        <dbReference type="ARBA" id="ARBA00004370"/>
    </source>
</evidence>
<comment type="caution">
    <text evidence="6">The sequence shown here is derived from an EMBL/GenBank/DDBJ whole genome shotgun (WGS) entry which is preliminary data.</text>
</comment>
<keyword evidence="4 5" id="KW-0472">Membrane</keyword>
<organism evidence="6 7">
    <name type="scientific">Gammaproteobacteria bacterium LSUCC0057</name>
    <dbReference type="NCBI Taxonomy" id="2559237"/>
    <lineage>
        <taxon>Bacteria</taxon>
        <taxon>Pseudomonadati</taxon>
        <taxon>Pseudomonadota</taxon>
        <taxon>Gammaproteobacteria</taxon>
        <taxon>Cellvibrionales</taxon>
        <taxon>Porticoccaceae</taxon>
        <taxon>SAR92 clade</taxon>
    </lineage>
</organism>
<dbReference type="PANTHER" id="PTHR35814">
    <property type="match status" value="1"/>
</dbReference>
<proteinExistence type="predicted"/>
<dbReference type="Proteomes" id="UP000298133">
    <property type="component" value="Unassembled WGS sequence"/>
</dbReference>
<evidence type="ECO:0008006" key="8">
    <source>
        <dbReference type="Google" id="ProtNLM"/>
    </source>
</evidence>
<accession>A0A4Y8UGT5</accession>